<accession>A0A8R1IBJ7</accession>
<organism evidence="1 2">
    <name type="scientific">Caenorhabditis japonica</name>
    <dbReference type="NCBI Taxonomy" id="281687"/>
    <lineage>
        <taxon>Eukaryota</taxon>
        <taxon>Metazoa</taxon>
        <taxon>Ecdysozoa</taxon>
        <taxon>Nematoda</taxon>
        <taxon>Chromadorea</taxon>
        <taxon>Rhabditida</taxon>
        <taxon>Rhabditina</taxon>
        <taxon>Rhabditomorpha</taxon>
        <taxon>Rhabditoidea</taxon>
        <taxon>Rhabditidae</taxon>
        <taxon>Peloderinae</taxon>
        <taxon>Caenorhabditis</taxon>
    </lineage>
</organism>
<reference evidence="1" key="2">
    <citation type="submission" date="2022-06" db="UniProtKB">
        <authorList>
            <consortium name="EnsemblMetazoa"/>
        </authorList>
    </citation>
    <scope>IDENTIFICATION</scope>
    <source>
        <strain evidence="1">DF5081</strain>
    </source>
</reference>
<dbReference type="EnsemblMetazoa" id="CJA24647.1">
    <property type="protein sequence ID" value="CJA24647.1"/>
    <property type="gene ID" value="WBGene00180219"/>
</dbReference>
<dbReference type="AlphaFoldDB" id="A0A8R1IBJ7"/>
<name>A0A8R1IBJ7_CAEJA</name>
<protein>
    <submittedName>
        <fullName evidence="1">Uncharacterized protein</fullName>
    </submittedName>
</protein>
<evidence type="ECO:0000313" key="2">
    <source>
        <dbReference type="Proteomes" id="UP000005237"/>
    </source>
</evidence>
<keyword evidence="2" id="KW-1185">Reference proteome</keyword>
<sequence>MREADNDEKNKKIAAATLLLQQQIILAQFISRTEPQQRLEIVERQNFHNFLSSVNIIVENRATEVRSFA</sequence>
<proteinExistence type="predicted"/>
<evidence type="ECO:0000313" key="1">
    <source>
        <dbReference type="EnsemblMetazoa" id="CJA24647.1"/>
    </source>
</evidence>
<reference evidence="2" key="1">
    <citation type="submission" date="2010-08" db="EMBL/GenBank/DDBJ databases">
        <authorList>
            <consortium name="Caenorhabditis japonica Sequencing Consortium"/>
            <person name="Wilson R.K."/>
        </authorList>
    </citation>
    <scope>NUCLEOTIDE SEQUENCE [LARGE SCALE GENOMIC DNA]</scope>
    <source>
        <strain evidence="2">DF5081</strain>
    </source>
</reference>
<dbReference type="Proteomes" id="UP000005237">
    <property type="component" value="Unassembled WGS sequence"/>
</dbReference>